<reference evidence="1" key="1">
    <citation type="journal article" date="2014" name="Front. Microbiol.">
        <title>High frequency of phylogenetically diverse reductive dehalogenase-homologous genes in deep subseafloor sedimentary metagenomes.</title>
        <authorList>
            <person name="Kawai M."/>
            <person name="Futagami T."/>
            <person name="Toyoda A."/>
            <person name="Takaki Y."/>
            <person name="Nishi S."/>
            <person name="Hori S."/>
            <person name="Arai W."/>
            <person name="Tsubouchi T."/>
            <person name="Morono Y."/>
            <person name="Uchiyama I."/>
            <person name="Ito T."/>
            <person name="Fujiyama A."/>
            <person name="Inagaki F."/>
            <person name="Takami H."/>
        </authorList>
    </citation>
    <scope>NUCLEOTIDE SEQUENCE</scope>
    <source>
        <strain evidence="1">Expedition CK06-06</strain>
    </source>
</reference>
<organism evidence="1">
    <name type="scientific">marine sediment metagenome</name>
    <dbReference type="NCBI Taxonomy" id="412755"/>
    <lineage>
        <taxon>unclassified sequences</taxon>
        <taxon>metagenomes</taxon>
        <taxon>ecological metagenomes</taxon>
    </lineage>
</organism>
<dbReference type="AlphaFoldDB" id="X1P1Z2"/>
<proteinExistence type="predicted"/>
<name>X1P1Z2_9ZZZZ</name>
<dbReference type="EMBL" id="BARV01040007">
    <property type="protein sequence ID" value="GAI49903.1"/>
    <property type="molecule type" value="Genomic_DNA"/>
</dbReference>
<accession>X1P1Z2</accession>
<protein>
    <submittedName>
        <fullName evidence="1">Uncharacterized protein</fullName>
    </submittedName>
</protein>
<gene>
    <name evidence="1" type="ORF">S06H3_61117</name>
</gene>
<comment type="caution">
    <text evidence="1">The sequence shown here is derived from an EMBL/GenBank/DDBJ whole genome shotgun (WGS) entry which is preliminary data.</text>
</comment>
<sequence length="151" mass="17457">MERDVFHYKSEDKNIAKIVKDSDFEQTDLNSDGKNEIVVKLNWLGDGRFGFSKTYNFVRGAQDGGPFYLYGNRKNRPVFLGGIQGGIWRSLPTKSCGFADIQTHSHWAYDETVINRYRYSNGQYKLMSSILWRLSPDGTPIEKLKVFEDEK</sequence>
<evidence type="ECO:0000313" key="1">
    <source>
        <dbReference type="EMBL" id="GAI49903.1"/>
    </source>
</evidence>
<feature type="non-terminal residue" evidence="1">
    <location>
        <position position="151"/>
    </location>
</feature>